<proteinExistence type="predicted"/>
<gene>
    <name evidence="1" type="ORF">BLA15945_04056</name>
</gene>
<evidence type="ECO:0000313" key="2">
    <source>
        <dbReference type="Proteomes" id="UP000494174"/>
    </source>
</evidence>
<sequence length="45" mass="4805">MPHKQKMAAHLFAVVDPHAECGRRGDATNRELTVVGHVAAGGGRR</sequence>
<organism evidence="1 2">
    <name type="scientific">Burkholderia lata (strain ATCC 17760 / DSM 23089 / LMG 22485 / NCIMB 9086 / R18194 / 383)</name>
    <dbReference type="NCBI Taxonomy" id="482957"/>
    <lineage>
        <taxon>Bacteria</taxon>
        <taxon>Pseudomonadati</taxon>
        <taxon>Pseudomonadota</taxon>
        <taxon>Betaproteobacteria</taxon>
        <taxon>Burkholderiales</taxon>
        <taxon>Burkholderiaceae</taxon>
        <taxon>Burkholderia</taxon>
        <taxon>Burkholderia cepacia complex</taxon>
    </lineage>
</organism>
<accession>A0A6P2MGT6</accession>
<name>A0A6P2MGT6_BURL3</name>
<dbReference type="AlphaFoldDB" id="A0A6P2MGT6"/>
<reference evidence="1 2" key="1">
    <citation type="submission" date="2019-09" db="EMBL/GenBank/DDBJ databases">
        <authorList>
            <person name="Depoorter E."/>
        </authorList>
    </citation>
    <scope>NUCLEOTIDE SEQUENCE [LARGE SCALE GENOMIC DNA]</scope>
    <source>
        <strain evidence="1">R-15945</strain>
    </source>
</reference>
<protein>
    <submittedName>
        <fullName evidence="1">Uncharacterized protein</fullName>
    </submittedName>
</protein>
<dbReference type="Proteomes" id="UP000494174">
    <property type="component" value="Unassembled WGS sequence"/>
</dbReference>
<evidence type="ECO:0000313" key="1">
    <source>
        <dbReference type="EMBL" id="VWB84450.1"/>
    </source>
</evidence>
<dbReference type="EMBL" id="CABVPU010000014">
    <property type="protein sequence ID" value="VWB84450.1"/>
    <property type="molecule type" value="Genomic_DNA"/>
</dbReference>